<name>A0ABR2BLE7_9ROSI</name>
<reference evidence="1 2" key="1">
    <citation type="journal article" date="2024" name="G3 (Bethesda)">
        <title>Genome assembly of Hibiscus sabdariffa L. provides insights into metabolisms of medicinal natural products.</title>
        <authorList>
            <person name="Kim T."/>
        </authorList>
    </citation>
    <scope>NUCLEOTIDE SEQUENCE [LARGE SCALE GENOMIC DNA]</scope>
    <source>
        <strain evidence="1">TK-2024</strain>
        <tissue evidence="1">Old leaves</tissue>
    </source>
</reference>
<evidence type="ECO:0000313" key="1">
    <source>
        <dbReference type="EMBL" id="KAK8507833.1"/>
    </source>
</evidence>
<proteinExistence type="predicted"/>
<sequence length="104" mass="11797">MNWLIRKKPCSLEDLSRACKCLNIIDYKRLPCFIIGKVKQSGISNAPIKVSDYSSSDSDIARKQILIRSAKKTLKLDKSLEVQIIGNEEDVADKLIKFEEQPQS</sequence>
<keyword evidence="2" id="KW-1185">Reference proteome</keyword>
<evidence type="ECO:0000313" key="2">
    <source>
        <dbReference type="Proteomes" id="UP001472677"/>
    </source>
</evidence>
<accession>A0ABR2BLE7</accession>
<protein>
    <submittedName>
        <fullName evidence="1">Uncharacterized protein</fullName>
    </submittedName>
</protein>
<dbReference type="EMBL" id="JBBPBM010000105">
    <property type="protein sequence ID" value="KAK8507833.1"/>
    <property type="molecule type" value="Genomic_DNA"/>
</dbReference>
<comment type="caution">
    <text evidence="1">The sequence shown here is derived from an EMBL/GenBank/DDBJ whole genome shotgun (WGS) entry which is preliminary data.</text>
</comment>
<gene>
    <name evidence="1" type="ORF">V6N12_074398</name>
</gene>
<dbReference type="Proteomes" id="UP001472677">
    <property type="component" value="Unassembled WGS sequence"/>
</dbReference>
<organism evidence="1 2">
    <name type="scientific">Hibiscus sabdariffa</name>
    <name type="common">roselle</name>
    <dbReference type="NCBI Taxonomy" id="183260"/>
    <lineage>
        <taxon>Eukaryota</taxon>
        <taxon>Viridiplantae</taxon>
        <taxon>Streptophyta</taxon>
        <taxon>Embryophyta</taxon>
        <taxon>Tracheophyta</taxon>
        <taxon>Spermatophyta</taxon>
        <taxon>Magnoliopsida</taxon>
        <taxon>eudicotyledons</taxon>
        <taxon>Gunneridae</taxon>
        <taxon>Pentapetalae</taxon>
        <taxon>rosids</taxon>
        <taxon>malvids</taxon>
        <taxon>Malvales</taxon>
        <taxon>Malvaceae</taxon>
        <taxon>Malvoideae</taxon>
        <taxon>Hibiscus</taxon>
    </lineage>
</organism>